<dbReference type="EMBL" id="CAKMRJ010003334">
    <property type="protein sequence ID" value="CAH1431544.1"/>
    <property type="molecule type" value="Genomic_DNA"/>
</dbReference>
<keyword evidence="2" id="KW-1185">Reference proteome</keyword>
<dbReference type="SUPFAM" id="SSF52058">
    <property type="entry name" value="L domain-like"/>
    <property type="match status" value="1"/>
</dbReference>
<accession>A0AAU9MUL1</accession>
<name>A0AAU9MUL1_9ASTR</name>
<gene>
    <name evidence="1" type="ORF">LVIROSA_LOCUS18256</name>
</gene>
<reference evidence="1 2" key="1">
    <citation type="submission" date="2022-01" db="EMBL/GenBank/DDBJ databases">
        <authorList>
            <person name="Xiong W."/>
            <person name="Schranz E."/>
        </authorList>
    </citation>
    <scope>NUCLEOTIDE SEQUENCE [LARGE SCALE GENOMIC DNA]</scope>
</reference>
<comment type="caution">
    <text evidence="1">The sequence shown here is derived from an EMBL/GenBank/DDBJ whole genome shotgun (WGS) entry which is preliminary data.</text>
</comment>
<dbReference type="PANTHER" id="PTHR45752:SF195">
    <property type="entry name" value="LEUCINE-RICH REPEAT (LRR) FAMILY PROTEIN-RELATED"/>
    <property type="match status" value="1"/>
</dbReference>
<protein>
    <submittedName>
        <fullName evidence="1">Uncharacterized protein</fullName>
    </submittedName>
</protein>
<dbReference type="PANTHER" id="PTHR45752">
    <property type="entry name" value="LEUCINE-RICH REPEAT-CONTAINING"/>
    <property type="match status" value="1"/>
</dbReference>
<dbReference type="Gene3D" id="3.80.10.10">
    <property type="entry name" value="Ribonuclease Inhibitor"/>
    <property type="match status" value="2"/>
</dbReference>
<dbReference type="InterPro" id="IPR050715">
    <property type="entry name" value="LRR-SigEffector_domain"/>
</dbReference>
<dbReference type="AlphaFoldDB" id="A0AAU9MUL1"/>
<dbReference type="Proteomes" id="UP001157418">
    <property type="component" value="Unassembled WGS sequence"/>
</dbReference>
<sequence length="489" mass="56080">MHQSFAILLLENVSQLIINEYSMRLVREEQDIMNKHAYGGSSQVVATTYPKVIMPENFPPMELCCLTLEDINAKQLWEGYKSLPNLRMIKLKNLKNLMKTPDFKGLLNLEIFMVYEALSLKEIHPSFAHLEKLVYVTIEGCYTLDMVPPIKSSKQLETLSLSGCNILPQNMNIGPCLEIWFFSGCLRKLDLSLCSLEDGDIISTDIWDIPNLQVLDLEENNFSRLNFGLFRLPRLKWLNVSCCEELVELSGLPSSISVVIADYCSSLESFGDISNCKWLWKVSLLGDNQLGPLGGDILLKAMLQGNAKDYFISIKILGIDIWRGRSGVWVDWLEPYNMPLPHDWYNDFSGILMFVRSRDLDPEINISMKRVLDKDFQSLHLKVSNETGIETCYHDTIYLGYFSFRSLRHTGCLNSTYNIISFSLGDEGLYGDWYAFRAVLVPKDDVMQTRKDPTDCSGFWDEEFNYGKTFTLQHDSNSSIEIVWKPVSW</sequence>
<proteinExistence type="predicted"/>
<dbReference type="InterPro" id="IPR032675">
    <property type="entry name" value="LRR_dom_sf"/>
</dbReference>
<organism evidence="1 2">
    <name type="scientific">Lactuca virosa</name>
    <dbReference type="NCBI Taxonomy" id="75947"/>
    <lineage>
        <taxon>Eukaryota</taxon>
        <taxon>Viridiplantae</taxon>
        <taxon>Streptophyta</taxon>
        <taxon>Embryophyta</taxon>
        <taxon>Tracheophyta</taxon>
        <taxon>Spermatophyta</taxon>
        <taxon>Magnoliopsida</taxon>
        <taxon>eudicotyledons</taxon>
        <taxon>Gunneridae</taxon>
        <taxon>Pentapetalae</taxon>
        <taxon>asterids</taxon>
        <taxon>campanulids</taxon>
        <taxon>Asterales</taxon>
        <taxon>Asteraceae</taxon>
        <taxon>Cichorioideae</taxon>
        <taxon>Cichorieae</taxon>
        <taxon>Lactucinae</taxon>
        <taxon>Lactuca</taxon>
    </lineage>
</organism>
<evidence type="ECO:0000313" key="1">
    <source>
        <dbReference type="EMBL" id="CAH1431544.1"/>
    </source>
</evidence>
<evidence type="ECO:0000313" key="2">
    <source>
        <dbReference type="Proteomes" id="UP001157418"/>
    </source>
</evidence>